<sequence>MTQAVLQELDPGRKRYVVMFLQDANLLKIKSNKQPSILLGANLTHANLQGMNLRFANLQGTNLSHVDLRGSDLFGANLANAALDNSCYDNFTVFDKKFQPHAAGMRKVKSLKKCE</sequence>
<dbReference type="AlphaFoldDB" id="A0A8J7HVJ0"/>
<dbReference type="PANTHER" id="PTHR14136:SF17">
    <property type="entry name" value="BTB_POZ DOMAIN-CONTAINING PROTEIN KCTD9"/>
    <property type="match status" value="1"/>
</dbReference>
<name>A0A8J7HVJ0_9NOST</name>
<gene>
    <name evidence="1" type="ORF">I8748_13205</name>
</gene>
<dbReference type="Pfam" id="PF00805">
    <property type="entry name" value="Pentapeptide"/>
    <property type="match status" value="1"/>
</dbReference>
<accession>A0A8J7HVJ0</accession>
<dbReference type="EMBL" id="JAECZC010000020">
    <property type="protein sequence ID" value="MBH8563129.1"/>
    <property type="molecule type" value="Genomic_DNA"/>
</dbReference>
<evidence type="ECO:0000313" key="2">
    <source>
        <dbReference type="Proteomes" id="UP000632766"/>
    </source>
</evidence>
<dbReference type="Gene3D" id="2.160.20.80">
    <property type="entry name" value="E3 ubiquitin-protein ligase SopA"/>
    <property type="match status" value="1"/>
</dbReference>
<dbReference type="InterPro" id="IPR051082">
    <property type="entry name" value="Pentapeptide-BTB/POZ_domain"/>
</dbReference>
<dbReference type="InterPro" id="IPR001646">
    <property type="entry name" value="5peptide_repeat"/>
</dbReference>
<dbReference type="PANTHER" id="PTHR14136">
    <property type="entry name" value="BTB_POZ DOMAIN-CONTAINING PROTEIN KCTD9"/>
    <property type="match status" value="1"/>
</dbReference>
<reference evidence="1 2" key="1">
    <citation type="journal article" date="2021" name="Int. J. Syst. Evol. Microbiol.">
        <title>Amazonocrinis nigriterrae gen. nov., sp. nov., Atlanticothrix silvestris gen. nov., sp. nov. and Dendronalium phyllosphericum gen. nov., sp. nov., nostocacean cyanobacteria from Brazilian environments.</title>
        <authorList>
            <person name="Alvarenga D.O."/>
            <person name="Andreote A.P.D."/>
            <person name="Branco L.H.Z."/>
            <person name="Delbaje E."/>
            <person name="Cruz R.B."/>
            <person name="Varani A.M."/>
            <person name="Fiore M.F."/>
        </authorList>
    </citation>
    <scope>NUCLEOTIDE SEQUENCE [LARGE SCALE GENOMIC DNA]</scope>
    <source>
        <strain evidence="1 2">CENA67</strain>
    </source>
</reference>
<evidence type="ECO:0000313" key="1">
    <source>
        <dbReference type="EMBL" id="MBH8563129.1"/>
    </source>
</evidence>
<keyword evidence="2" id="KW-1185">Reference proteome</keyword>
<comment type="caution">
    <text evidence="1">The sequence shown here is derived from an EMBL/GenBank/DDBJ whole genome shotgun (WGS) entry which is preliminary data.</text>
</comment>
<dbReference type="Proteomes" id="UP000632766">
    <property type="component" value="Unassembled WGS sequence"/>
</dbReference>
<dbReference type="SUPFAM" id="SSF141571">
    <property type="entry name" value="Pentapeptide repeat-like"/>
    <property type="match status" value="1"/>
</dbReference>
<proteinExistence type="predicted"/>
<protein>
    <submittedName>
        <fullName evidence="1">Pentapeptide repeat-containing protein</fullName>
    </submittedName>
</protein>
<organism evidence="1 2">
    <name type="scientific">Amazonocrinis nigriterrae CENA67</name>
    <dbReference type="NCBI Taxonomy" id="2794033"/>
    <lineage>
        <taxon>Bacteria</taxon>
        <taxon>Bacillati</taxon>
        <taxon>Cyanobacteriota</taxon>
        <taxon>Cyanophyceae</taxon>
        <taxon>Nostocales</taxon>
        <taxon>Nostocaceae</taxon>
        <taxon>Amazonocrinis</taxon>
        <taxon>Amazonocrinis nigriterrae</taxon>
    </lineage>
</organism>